<keyword evidence="2" id="KW-0963">Cytoplasm</keyword>
<evidence type="ECO:0000256" key="2">
    <source>
        <dbReference type="ARBA" id="ARBA00022490"/>
    </source>
</evidence>
<accession>A0A6P6LHE6</accession>
<dbReference type="Gene3D" id="2.30.29.30">
    <property type="entry name" value="Pleckstrin-homology domain (PH domain)/Phosphotyrosine-binding domain (PTB)"/>
    <property type="match status" value="1"/>
</dbReference>
<dbReference type="OrthoDB" id="9630709at2759"/>
<dbReference type="AlphaFoldDB" id="A0A6P6LHE6"/>
<dbReference type="InterPro" id="IPR001849">
    <property type="entry name" value="PH_domain"/>
</dbReference>
<dbReference type="SUPFAM" id="SSF50729">
    <property type="entry name" value="PH domain-like"/>
    <property type="match status" value="1"/>
</dbReference>
<feature type="region of interest" description="Disordered" evidence="3">
    <location>
        <begin position="28"/>
        <end position="63"/>
    </location>
</feature>
<comment type="subcellular location">
    <subcellularLocation>
        <location evidence="1">Cytoplasm</location>
    </subcellularLocation>
</comment>
<keyword evidence="5" id="KW-1185">Reference proteome</keyword>
<dbReference type="GO" id="GO:0005737">
    <property type="term" value="C:cytoplasm"/>
    <property type="evidence" value="ECO:0007669"/>
    <property type="project" value="UniProtKB-SubCell"/>
</dbReference>
<dbReference type="CDD" id="cd00821">
    <property type="entry name" value="PH"/>
    <property type="match status" value="1"/>
</dbReference>
<feature type="compositionally biased region" description="Basic and acidic residues" evidence="3">
    <location>
        <begin position="28"/>
        <end position="42"/>
    </location>
</feature>
<dbReference type="InterPro" id="IPR042832">
    <property type="entry name" value="PHLA1/2/3"/>
</dbReference>
<evidence type="ECO:0000256" key="3">
    <source>
        <dbReference type="SAM" id="MobiDB-lite"/>
    </source>
</evidence>
<gene>
    <name evidence="6" type="primary">phlda1</name>
</gene>
<sequence length="211" mass="23444">MMDSSVCACARACADVAELSACSGRSARERKPPCALRPDPHTARRPPSISSNLPTLSPPSGAFDARSEAMLESGGGAVLKEGALEKRSDGLLQLWKKKRCVLTEEGLVLHPPKHHHHHHDTGCKAKELHFANMKTVDCVERKGKYVYFTVVMSEGREIDFRCPQDEGWNAEITLQMVQYKNRQAILAVKSSRQKQQQLLVVSAQKMLRNAQ</sequence>
<dbReference type="InterPro" id="IPR011993">
    <property type="entry name" value="PH-like_dom_sf"/>
</dbReference>
<organism evidence="5 6">
    <name type="scientific">Carassius auratus</name>
    <name type="common">Goldfish</name>
    <dbReference type="NCBI Taxonomy" id="7957"/>
    <lineage>
        <taxon>Eukaryota</taxon>
        <taxon>Metazoa</taxon>
        <taxon>Chordata</taxon>
        <taxon>Craniata</taxon>
        <taxon>Vertebrata</taxon>
        <taxon>Euteleostomi</taxon>
        <taxon>Actinopterygii</taxon>
        <taxon>Neopterygii</taxon>
        <taxon>Teleostei</taxon>
        <taxon>Ostariophysi</taxon>
        <taxon>Cypriniformes</taxon>
        <taxon>Cyprinidae</taxon>
        <taxon>Cyprininae</taxon>
        <taxon>Carassius</taxon>
    </lineage>
</organism>
<reference evidence="6" key="1">
    <citation type="submission" date="2025-08" db="UniProtKB">
        <authorList>
            <consortium name="RefSeq"/>
        </authorList>
    </citation>
    <scope>IDENTIFICATION</scope>
    <source>
        <strain evidence="6">Wakin</strain>
        <tissue evidence="6">Muscle</tissue>
    </source>
</reference>
<proteinExistence type="predicted"/>
<dbReference type="PANTHER" id="PTHR15478:SF4">
    <property type="entry name" value="PLECKSTRIN HOMOLOGY-LIKE DOMAIN FAMILY A MEMBER 1"/>
    <property type="match status" value="1"/>
</dbReference>
<dbReference type="GO" id="GO:0043065">
    <property type="term" value="P:positive regulation of apoptotic process"/>
    <property type="evidence" value="ECO:0007669"/>
    <property type="project" value="InterPro"/>
</dbReference>
<feature type="domain" description="PH" evidence="4">
    <location>
        <begin position="78"/>
        <end position="179"/>
    </location>
</feature>
<name>A0A6P6LHE6_CARAU</name>
<protein>
    <submittedName>
        <fullName evidence="6">Pleckstrin homology-like domain family A member 1</fullName>
    </submittedName>
</protein>
<dbReference type="CTD" id="22822"/>
<dbReference type="GO" id="GO:1901981">
    <property type="term" value="F:phosphatidylinositol phosphate binding"/>
    <property type="evidence" value="ECO:0007669"/>
    <property type="project" value="InterPro"/>
</dbReference>
<evidence type="ECO:0000259" key="4">
    <source>
        <dbReference type="SMART" id="SM00233"/>
    </source>
</evidence>
<dbReference type="Proteomes" id="UP000515129">
    <property type="component" value="Chromosome 4"/>
</dbReference>
<dbReference type="SMART" id="SM00233">
    <property type="entry name" value="PH"/>
    <property type="match status" value="1"/>
</dbReference>
<evidence type="ECO:0000313" key="6">
    <source>
        <dbReference type="RefSeq" id="XP_026084018.1"/>
    </source>
</evidence>
<dbReference type="PANTHER" id="PTHR15478">
    <property type="entry name" value="PLECKSTRIN HOMOLOGY-LIKE DOMAIN, PQ-RICH PROTEIN"/>
    <property type="match status" value="1"/>
</dbReference>
<dbReference type="KEGG" id="caua:113059689"/>
<dbReference type="RefSeq" id="XP_026084018.1">
    <property type="nucleotide sequence ID" value="XM_026228233.1"/>
</dbReference>
<evidence type="ECO:0000313" key="5">
    <source>
        <dbReference type="Proteomes" id="UP000515129"/>
    </source>
</evidence>
<evidence type="ECO:0000256" key="1">
    <source>
        <dbReference type="ARBA" id="ARBA00004496"/>
    </source>
</evidence>